<dbReference type="PANTHER" id="PTHR11365">
    <property type="entry name" value="5-OXOPROLINASE RELATED"/>
    <property type="match status" value="1"/>
</dbReference>
<accession>A0A1J5SPU8</accession>
<sequence>MTVSRQWQFWIDRGGTFTDVVARPPDGRLLVSKLLSENPEQYEDAAVEGVRRCLGLAPGQALPEGLVEAVKMGTTVATNALLERAGEPVLLAITKGFADALRIGSQARPDLFARRILLPDMLYAAVAEVEERLDAEGRVLVPLDLAAARASFAAAFAAGLRAVAIVLLHGWRHPAHEQALARLAAEIGFSQISVSHQVSPLMKLVPRGDTTVVDAYTSPVLRRYVDRVARHLGGGTRLLFMQSNGGLTEAAAFQGRDALLSGPAGGVVGAARTAAQAGLGKIIGFDMGGTSTDVCHYDGAYERVFDSQVAGVRVQTPMMHIHTVAAGGGSILHYDGQRFRVGPDSAGANPGPACYRRGGPLTVTDCNVMLGKIQPAFFPALFGPDGAQPLDAEAVRDGFAALAAGIGDGRGPEAVAEGFLAIAVDNMAQAIRRISVQRGYDLADYALNCFGGAGGQHACLVADALGMDLVFLHPLAGVLSAYGMGLAEQRVLRQRALELPLDDAGLEQALDVADALTAQGRDELFRQGVPVFACGAEARLYLRRQGSDSALAVDLADRRTVEAAFAEAHRRQFGFGPGAEALVMAAVEVEVIGAAPDAAPPFAAARRAGPLRPLALVEMISGGRRHQTPVFSRDDLNPGERLEGPAILAEPAGTVVVEPGWRAERTELGALLLRRAAPRPARARVGTAVDPVQLEIFGNLFMSVAEQMGAVLAKTAHSVNIKERLDFSCALFDAGGALLANAPHVPVHLGSMGDAVRAVLERQGASLAPGQAFVLNDPYHGGTHLPDVTVVAPLFHQGRLVFLLGVRGHHADIGGITPGSMPPDSRSIEEEGVLLDCLPLVGGGQFHESAVRAALAAGPWPARSPDQSIADLQAQLAAIEKGGAELARILDRYGVETVLAYQGHVKDHAEACVRRAIAALTDGCFEVEMDDGAVIRVRLEVDRAAGSAVIDFTGSSPQRPGNANAPLAVCKAAVLYVFRTLVDEPIPLNEGAMRPLTLVVPDGSLLHPRWPAAVVAGNVETSQAVVDCLYGALGLLAASQGTMNNLTFGDAARQYYETICGGAGAGPGFDGASAVQTHMTNSRLTDPEVLESRFPVLVQAFALRPGSGGAGRWRGGDGVVRRLIFREAMTAGLLSNRRRIAPHGLAGGAPARRGENRVERADGRVEVLPGTARLEMAPGDVLVIETPGGGGFGTAPEG</sequence>
<dbReference type="Pfam" id="PF01968">
    <property type="entry name" value="Hydantoinase_A"/>
    <property type="match status" value="1"/>
</dbReference>
<evidence type="ECO:0000256" key="1">
    <source>
        <dbReference type="ARBA" id="ARBA00010403"/>
    </source>
</evidence>
<keyword evidence="6" id="KW-0436">Ligase</keyword>
<protein>
    <submittedName>
        <fullName evidence="6">Acetophenone carboxylase gamma subunit</fullName>
        <ecNumber evidence="6">6.4.1.8</ecNumber>
    </submittedName>
</protein>
<dbReference type="InterPro" id="IPR045079">
    <property type="entry name" value="Oxoprolinase-like"/>
</dbReference>
<evidence type="ECO:0000259" key="3">
    <source>
        <dbReference type="Pfam" id="PF02538"/>
    </source>
</evidence>
<dbReference type="InterPro" id="IPR003692">
    <property type="entry name" value="Hydantoinase_B"/>
</dbReference>
<gene>
    <name evidence="6" type="primary">apc3_1</name>
    <name evidence="6" type="ORF">GALL_79170</name>
</gene>
<evidence type="ECO:0000259" key="4">
    <source>
        <dbReference type="Pfam" id="PF05378"/>
    </source>
</evidence>
<dbReference type="GO" id="GO:0016874">
    <property type="term" value="F:ligase activity"/>
    <property type="evidence" value="ECO:0007669"/>
    <property type="project" value="UniProtKB-KW"/>
</dbReference>
<dbReference type="Pfam" id="PF02538">
    <property type="entry name" value="Hydantoinase_B"/>
    <property type="match status" value="1"/>
</dbReference>
<feature type="domain" description="Hydantoinase/oxoprolinase N-terminal" evidence="4">
    <location>
        <begin position="9"/>
        <end position="187"/>
    </location>
</feature>
<dbReference type="EMBL" id="MLJW01000024">
    <property type="protein sequence ID" value="OIR09995.1"/>
    <property type="molecule type" value="Genomic_DNA"/>
</dbReference>
<evidence type="ECO:0000259" key="2">
    <source>
        <dbReference type="Pfam" id="PF01968"/>
    </source>
</evidence>
<dbReference type="EC" id="6.4.1.8" evidence="6"/>
<comment type="caution">
    <text evidence="6">The sequence shown here is derived from an EMBL/GenBank/DDBJ whole genome shotgun (WGS) entry which is preliminary data.</text>
</comment>
<dbReference type="Pfam" id="PF05378">
    <property type="entry name" value="Hydant_A_N"/>
    <property type="match status" value="1"/>
</dbReference>
<dbReference type="PANTHER" id="PTHR11365:SF23">
    <property type="entry name" value="HYPOTHETICAL 5-OXOPROLINASE (EUROFUNG)-RELATED"/>
    <property type="match status" value="1"/>
</dbReference>
<dbReference type="GO" id="GO:0017168">
    <property type="term" value="F:5-oxoprolinase (ATP-hydrolyzing) activity"/>
    <property type="evidence" value="ECO:0007669"/>
    <property type="project" value="TreeGrafter"/>
</dbReference>
<dbReference type="Pfam" id="PF19278">
    <property type="entry name" value="Hydant_A_C"/>
    <property type="match status" value="1"/>
</dbReference>
<dbReference type="AlphaFoldDB" id="A0A1J5SPU8"/>
<feature type="domain" description="Hydantoinase B/oxoprolinase" evidence="3">
    <location>
        <begin position="690"/>
        <end position="1194"/>
    </location>
</feature>
<dbReference type="GO" id="GO:0005829">
    <property type="term" value="C:cytosol"/>
    <property type="evidence" value="ECO:0007669"/>
    <property type="project" value="TreeGrafter"/>
</dbReference>
<feature type="domain" description="Hydantoinase A/oxoprolinase" evidence="2">
    <location>
        <begin position="207"/>
        <end position="490"/>
    </location>
</feature>
<dbReference type="GO" id="GO:0006749">
    <property type="term" value="P:glutathione metabolic process"/>
    <property type="evidence" value="ECO:0007669"/>
    <property type="project" value="TreeGrafter"/>
</dbReference>
<name>A0A1J5SPU8_9ZZZZ</name>
<evidence type="ECO:0000313" key="6">
    <source>
        <dbReference type="EMBL" id="OIR09995.1"/>
    </source>
</evidence>
<dbReference type="InterPro" id="IPR002821">
    <property type="entry name" value="Hydantoinase_A"/>
</dbReference>
<comment type="similarity">
    <text evidence="1">Belongs to the oxoprolinase family.</text>
</comment>
<reference evidence="6" key="1">
    <citation type="submission" date="2016-10" db="EMBL/GenBank/DDBJ databases">
        <title>Sequence of Gallionella enrichment culture.</title>
        <authorList>
            <person name="Poehlein A."/>
            <person name="Muehling M."/>
            <person name="Daniel R."/>
        </authorList>
    </citation>
    <scope>NUCLEOTIDE SEQUENCE</scope>
</reference>
<proteinExistence type="inferred from homology"/>
<dbReference type="InterPro" id="IPR049517">
    <property type="entry name" value="ACX-like_C"/>
</dbReference>
<organism evidence="6">
    <name type="scientific">mine drainage metagenome</name>
    <dbReference type="NCBI Taxonomy" id="410659"/>
    <lineage>
        <taxon>unclassified sequences</taxon>
        <taxon>metagenomes</taxon>
        <taxon>ecological metagenomes</taxon>
    </lineage>
</organism>
<feature type="domain" description="Acetophenone carboxylase-like C-terminal" evidence="5">
    <location>
        <begin position="620"/>
        <end position="663"/>
    </location>
</feature>
<evidence type="ECO:0000259" key="5">
    <source>
        <dbReference type="Pfam" id="PF19278"/>
    </source>
</evidence>
<dbReference type="InterPro" id="IPR008040">
    <property type="entry name" value="Hydant_A_N"/>
</dbReference>